<gene>
    <name evidence="1" type="ORF">M124_3975</name>
</gene>
<accession>A0A015T3P2</accession>
<dbReference type="Proteomes" id="UP000020529">
    <property type="component" value="Unassembled WGS sequence"/>
</dbReference>
<reference evidence="1 2" key="1">
    <citation type="submission" date="2014-02" db="EMBL/GenBank/DDBJ databases">
        <authorList>
            <person name="Sears C."/>
            <person name="Carroll K."/>
            <person name="Sack B.R."/>
            <person name="Qadri F."/>
            <person name="Myers L.L."/>
            <person name="Chung G.-T."/>
            <person name="Escheverria P."/>
            <person name="Fraser C.M."/>
            <person name="Sadzewicz L."/>
            <person name="Shefchek K.A."/>
            <person name="Tallon L."/>
            <person name="Das S.P."/>
            <person name="Daugherty S."/>
            <person name="Mongodin E.F."/>
        </authorList>
    </citation>
    <scope>NUCLEOTIDE SEQUENCE [LARGE SCALE GENOMIC DNA]</scope>
    <source>
        <strain evidence="2">3988T(B)14</strain>
    </source>
</reference>
<dbReference type="AlphaFoldDB" id="A0A015T3P2"/>
<dbReference type="RefSeq" id="WP_016267074.1">
    <property type="nucleotide sequence ID" value="NZ_JGCY01000001.1"/>
</dbReference>
<dbReference type="PATRIC" id="fig|1339315.3.peg.1"/>
<comment type="caution">
    <text evidence="1">The sequence shown here is derived from an EMBL/GenBank/DDBJ whole genome shotgun (WGS) entry which is preliminary data.</text>
</comment>
<organism evidence="1 2">
    <name type="scientific">Bacteroides fragilis str. 3988T(B)14</name>
    <dbReference type="NCBI Taxonomy" id="1339315"/>
    <lineage>
        <taxon>Bacteria</taxon>
        <taxon>Pseudomonadati</taxon>
        <taxon>Bacteroidota</taxon>
        <taxon>Bacteroidia</taxon>
        <taxon>Bacteroidales</taxon>
        <taxon>Bacteroidaceae</taxon>
        <taxon>Bacteroides</taxon>
    </lineage>
</organism>
<proteinExistence type="predicted"/>
<protein>
    <recommendedName>
        <fullName evidence="3">DUF4406 domain-containing protein</fullName>
    </recommendedName>
</protein>
<sequence>MRTYISGQITELGVEEAKAKFDKAEKALTVQGYIPINPIKVNTQIEGKTWKEYMLDDIKLLFDCEAIFLLNNWQASKEARIEYLIAKEIGMTILMEAEQ</sequence>
<evidence type="ECO:0000313" key="1">
    <source>
        <dbReference type="EMBL" id="EXY77122.1"/>
    </source>
</evidence>
<dbReference type="Pfam" id="PF14359">
    <property type="entry name" value="DUF4406"/>
    <property type="match status" value="1"/>
</dbReference>
<evidence type="ECO:0008006" key="3">
    <source>
        <dbReference type="Google" id="ProtNLM"/>
    </source>
</evidence>
<dbReference type="Gene3D" id="3.40.50.10400">
    <property type="entry name" value="Hypothetical protein PA1492"/>
    <property type="match status" value="1"/>
</dbReference>
<dbReference type="InterPro" id="IPR025518">
    <property type="entry name" value="DUF4406"/>
</dbReference>
<name>A0A015T3P2_BACFG</name>
<evidence type="ECO:0000313" key="2">
    <source>
        <dbReference type="Proteomes" id="UP000020529"/>
    </source>
</evidence>
<dbReference type="SUPFAM" id="SSF52309">
    <property type="entry name" value="N-(deoxy)ribosyltransferase-like"/>
    <property type="match status" value="1"/>
</dbReference>
<dbReference type="EMBL" id="JGCY01000001">
    <property type="protein sequence ID" value="EXY77122.1"/>
    <property type="molecule type" value="Genomic_DNA"/>
</dbReference>